<reference evidence="20 21" key="1">
    <citation type="submission" date="2015-09" db="EMBL/GenBank/DDBJ databases">
        <title>Draft Genome Sequence of Pseudoalteromonas lipolytica UCD-48B.</title>
        <authorList>
            <person name="Krusor M."/>
            <person name="Coil D.A."/>
            <person name="Lang J.M."/>
            <person name="Eisen J.A."/>
            <person name="Alexiev A."/>
        </authorList>
    </citation>
    <scope>NUCLEOTIDE SEQUENCE [LARGE SCALE GENOMIC DNA]</scope>
    <source>
        <strain evidence="20 21">UCD-48B</strain>
    </source>
</reference>
<evidence type="ECO:0000256" key="10">
    <source>
        <dbReference type="ARBA" id="ARBA00023077"/>
    </source>
</evidence>
<evidence type="ECO:0000313" key="20">
    <source>
        <dbReference type="EMBL" id="KPM84419.1"/>
    </source>
</evidence>
<dbReference type="GO" id="GO:0015344">
    <property type="term" value="F:siderophore uptake transmembrane transporter activity"/>
    <property type="evidence" value="ECO:0007669"/>
    <property type="project" value="TreeGrafter"/>
</dbReference>
<feature type="chain" id="PRO_5006137602" evidence="17">
    <location>
        <begin position="27"/>
        <end position="715"/>
    </location>
</feature>
<evidence type="ECO:0000256" key="17">
    <source>
        <dbReference type="SAM" id="SignalP"/>
    </source>
</evidence>
<keyword evidence="9" id="KW-0406">Ion transport</keyword>
<name>A0A0P7D717_9GAMM</name>
<keyword evidence="7 17" id="KW-0732">Signal</keyword>
<dbReference type="InterPro" id="IPR010917">
    <property type="entry name" value="TonB_rcpt_CS"/>
</dbReference>
<dbReference type="STRING" id="570156.AOG27_05850"/>
<dbReference type="InterPro" id="IPR000531">
    <property type="entry name" value="Beta-barrel_TonB"/>
</dbReference>
<dbReference type="FunFam" id="2.170.130.10:FF:000010">
    <property type="entry name" value="Ferripyoverdine receptor"/>
    <property type="match status" value="1"/>
</dbReference>
<organism evidence="20 21">
    <name type="scientific">Pseudoalteromonas lipolytica</name>
    <dbReference type="NCBI Taxonomy" id="570156"/>
    <lineage>
        <taxon>Bacteria</taxon>
        <taxon>Pseudomonadati</taxon>
        <taxon>Pseudomonadota</taxon>
        <taxon>Gammaproteobacteria</taxon>
        <taxon>Alteromonadales</taxon>
        <taxon>Pseudoalteromonadaceae</taxon>
        <taxon>Pseudoalteromonas</taxon>
    </lineage>
</organism>
<dbReference type="PANTHER" id="PTHR32552:SF74">
    <property type="entry name" value="HYDROXAMATE SIDEROPHORE RECEPTOR FHUE"/>
    <property type="match status" value="1"/>
</dbReference>
<dbReference type="PROSITE" id="PS52016">
    <property type="entry name" value="TONB_DEPENDENT_REC_3"/>
    <property type="match status" value="1"/>
</dbReference>
<evidence type="ECO:0000256" key="4">
    <source>
        <dbReference type="ARBA" id="ARBA00022452"/>
    </source>
</evidence>
<evidence type="ECO:0000256" key="1">
    <source>
        <dbReference type="ARBA" id="ARBA00004571"/>
    </source>
</evidence>
<evidence type="ECO:0000256" key="11">
    <source>
        <dbReference type="ARBA" id="ARBA00023136"/>
    </source>
</evidence>
<evidence type="ECO:0000313" key="21">
    <source>
        <dbReference type="Proteomes" id="UP000050378"/>
    </source>
</evidence>
<keyword evidence="13 14" id="KW-0998">Cell outer membrane</keyword>
<protein>
    <submittedName>
        <fullName evidence="20">TonB-dependent receptor</fullName>
    </submittedName>
</protein>
<dbReference type="EMBL" id="LJTC01000003">
    <property type="protein sequence ID" value="KPM84419.1"/>
    <property type="molecule type" value="Genomic_DNA"/>
</dbReference>
<dbReference type="AlphaFoldDB" id="A0A0P7D717"/>
<dbReference type="PATRIC" id="fig|570156.3.peg.2156"/>
<evidence type="ECO:0000256" key="7">
    <source>
        <dbReference type="ARBA" id="ARBA00022729"/>
    </source>
</evidence>
<comment type="caution">
    <text evidence="20">The sequence shown here is derived from an EMBL/GenBank/DDBJ whole genome shotgun (WGS) entry which is preliminary data.</text>
</comment>
<keyword evidence="12 20" id="KW-0675">Receptor</keyword>
<evidence type="ECO:0000256" key="13">
    <source>
        <dbReference type="ARBA" id="ARBA00023237"/>
    </source>
</evidence>
<dbReference type="OrthoDB" id="8663017at2"/>
<dbReference type="InterPro" id="IPR036942">
    <property type="entry name" value="Beta-barrel_TonB_sf"/>
</dbReference>
<keyword evidence="4 14" id="KW-1134">Transmembrane beta strand</keyword>
<comment type="similarity">
    <text evidence="2 14 16">Belongs to the TonB-dependent receptor family.</text>
</comment>
<feature type="domain" description="TonB-dependent receptor plug" evidence="19">
    <location>
        <begin position="66"/>
        <end position="164"/>
    </location>
</feature>
<keyword evidence="11 14" id="KW-0472">Membrane</keyword>
<keyword evidence="8" id="KW-0408">Iron</keyword>
<evidence type="ECO:0000256" key="14">
    <source>
        <dbReference type="PROSITE-ProRule" id="PRU01360"/>
    </source>
</evidence>
<evidence type="ECO:0000256" key="6">
    <source>
        <dbReference type="ARBA" id="ARBA00022692"/>
    </source>
</evidence>
<keyword evidence="6 14" id="KW-0812">Transmembrane</keyword>
<dbReference type="Gene3D" id="2.170.130.10">
    <property type="entry name" value="TonB-dependent receptor, plug domain"/>
    <property type="match status" value="1"/>
</dbReference>
<keyword evidence="3 14" id="KW-0813">Transport</keyword>
<evidence type="ECO:0000259" key="18">
    <source>
        <dbReference type="Pfam" id="PF00593"/>
    </source>
</evidence>
<dbReference type="InterPro" id="IPR010105">
    <property type="entry name" value="TonB_sidphr_rcpt"/>
</dbReference>
<evidence type="ECO:0000256" key="16">
    <source>
        <dbReference type="RuleBase" id="RU003357"/>
    </source>
</evidence>
<dbReference type="Pfam" id="PF07715">
    <property type="entry name" value="Plug"/>
    <property type="match status" value="1"/>
</dbReference>
<sequence>MTKTNYFKLTPVALSCLAIFSQSLQAEQKKHHDMEVLTVVGEQNNAQSYKVEQMSTATGLELSFLETPQSTTVVTEQAIKDQQLNSVIEVMNSVAGINTRPSDNDRYSISARGIGVSSILYDGVATTYDTRFNYGDNLMDSAIYQRIEVVRGATGLMLGAGSPSAAINLVRKRPTEQFQANVSLSIGSWQQLRGIVDLSGGLNQDASVRGRVVIAYQDRESYQHRYEQQRQTLYGIIEADLGRDTLLTLGTDYQDTKPEGSMSGGLPLFDNQGNRTNYSHHTSTAPRWASSKTKALNSFATIEHNFSDDWQVKASYIYGDNDLEYDVLWPTGNPDPITNEGMIPGSLAFIDGNRTQHTYDLKLSGRFMLLDRSQQVLIGVNQQKQEFANPYYGSLNEAPPLGDFRDKNFTYPTPQWSDEILYGSWGETKQQAIYLASDIEVTDALSMVIGGRIDNWETEQDNFGTVHNYEVDNEFTSYIGATYTVGQNVSLYANYTDIFTPQSRVQSDGSYLDPVKGKNYEAGVKASLFEEALDTSFSVFKIRQDNVGEATGETLPGTTVPIYRGIDGTKTQGFEFEANGSINEHWNVYFGYSQFETKDPDGEKITTTSPKHQVKLFSTYELNNILSGLQLGAGFNWQSEINRNVTKPDRSSVEVSQQSYALFRLMARYNVNEQLTLRANLENAFDKRYYSQIGFYNQFQYGAPRNFSITAQYRF</sequence>
<evidence type="ECO:0000259" key="19">
    <source>
        <dbReference type="Pfam" id="PF07715"/>
    </source>
</evidence>
<evidence type="ECO:0000256" key="8">
    <source>
        <dbReference type="ARBA" id="ARBA00023004"/>
    </source>
</evidence>
<dbReference type="Gene3D" id="2.40.170.20">
    <property type="entry name" value="TonB-dependent receptor, beta-barrel domain"/>
    <property type="match status" value="1"/>
</dbReference>
<dbReference type="Proteomes" id="UP000050378">
    <property type="component" value="Unassembled WGS sequence"/>
</dbReference>
<evidence type="ECO:0000256" key="9">
    <source>
        <dbReference type="ARBA" id="ARBA00023065"/>
    </source>
</evidence>
<dbReference type="InterPro" id="IPR037066">
    <property type="entry name" value="Plug_dom_sf"/>
</dbReference>
<keyword evidence="5" id="KW-0410">Iron transport</keyword>
<dbReference type="GO" id="GO:0015891">
    <property type="term" value="P:siderophore transport"/>
    <property type="evidence" value="ECO:0007669"/>
    <property type="project" value="InterPro"/>
</dbReference>
<keyword evidence="10 16" id="KW-0798">TonB box</keyword>
<dbReference type="PROSITE" id="PS01156">
    <property type="entry name" value="TONB_DEPENDENT_REC_2"/>
    <property type="match status" value="1"/>
</dbReference>
<dbReference type="InterPro" id="IPR012910">
    <property type="entry name" value="Plug_dom"/>
</dbReference>
<feature type="domain" description="TonB-dependent receptor-like beta-barrel" evidence="18">
    <location>
        <begin position="240"/>
        <end position="683"/>
    </location>
</feature>
<dbReference type="GO" id="GO:0038023">
    <property type="term" value="F:signaling receptor activity"/>
    <property type="evidence" value="ECO:0007669"/>
    <property type="project" value="InterPro"/>
</dbReference>
<feature type="short sequence motif" description="TonB C-terminal box" evidence="15">
    <location>
        <begin position="698"/>
        <end position="715"/>
    </location>
</feature>
<evidence type="ECO:0000256" key="5">
    <source>
        <dbReference type="ARBA" id="ARBA00022496"/>
    </source>
</evidence>
<dbReference type="CDD" id="cd01347">
    <property type="entry name" value="ligand_gated_channel"/>
    <property type="match status" value="1"/>
</dbReference>
<dbReference type="GO" id="GO:0009279">
    <property type="term" value="C:cell outer membrane"/>
    <property type="evidence" value="ECO:0007669"/>
    <property type="project" value="UniProtKB-SubCell"/>
</dbReference>
<proteinExistence type="inferred from homology"/>
<dbReference type="PANTHER" id="PTHR32552">
    <property type="entry name" value="FERRICHROME IRON RECEPTOR-RELATED"/>
    <property type="match status" value="1"/>
</dbReference>
<evidence type="ECO:0000256" key="2">
    <source>
        <dbReference type="ARBA" id="ARBA00009810"/>
    </source>
</evidence>
<dbReference type="SUPFAM" id="SSF56935">
    <property type="entry name" value="Porins"/>
    <property type="match status" value="1"/>
</dbReference>
<dbReference type="InterPro" id="IPR039426">
    <property type="entry name" value="TonB-dep_rcpt-like"/>
</dbReference>
<dbReference type="Pfam" id="PF00593">
    <property type="entry name" value="TonB_dep_Rec_b-barrel"/>
    <property type="match status" value="1"/>
</dbReference>
<accession>A0A0P7D717</accession>
<dbReference type="NCBIfam" id="TIGR01783">
    <property type="entry name" value="TonB-siderophor"/>
    <property type="match status" value="1"/>
</dbReference>
<evidence type="ECO:0000256" key="12">
    <source>
        <dbReference type="ARBA" id="ARBA00023170"/>
    </source>
</evidence>
<evidence type="ECO:0000256" key="15">
    <source>
        <dbReference type="PROSITE-ProRule" id="PRU10144"/>
    </source>
</evidence>
<gene>
    <name evidence="20" type="ORF">AOG27_05850</name>
</gene>
<evidence type="ECO:0000256" key="3">
    <source>
        <dbReference type="ARBA" id="ARBA00022448"/>
    </source>
</evidence>
<comment type="subcellular location">
    <subcellularLocation>
        <location evidence="1 14">Cell outer membrane</location>
        <topology evidence="1 14">Multi-pass membrane protein</topology>
    </subcellularLocation>
</comment>
<feature type="signal peptide" evidence="17">
    <location>
        <begin position="1"/>
        <end position="26"/>
    </location>
</feature>